<keyword evidence="1" id="KW-0732">Signal</keyword>
<feature type="signal peptide" evidence="1">
    <location>
        <begin position="1"/>
        <end position="32"/>
    </location>
</feature>
<organism evidence="2 6">
    <name type="scientific">Ralstonia mannitolilytica</name>
    <dbReference type="NCBI Taxonomy" id="105219"/>
    <lineage>
        <taxon>Bacteria</taxon>
        <taxon>Pseudomonadati</taxon>
        <taxon>Pseudomonadota</taxon>
        <taxon>Betaproteobacteria</taxon>
        <taxon>Burkholderiales</taxon>
        <taxon>Burkholderiaceae</taxon>
        <taxon>Ralstonia</taxon>
    </lineage>
</organism>
<evidence type="ECO:0000313" key="7">
    <source>
        <dbReference type="Proteomes" id="UP001190452"/>
    </source>
</evidence>
<evidence type="ECO:0000313" key="2">
    <source>
        <dbReference type="EMBL" id="CAJ0687071.1"/>
    </source>
</evidence>
<evidence type="ECO:0000313" key="6">
    <source>
        <dbReference type="Proteomes" id="UP001190002"/>
    </source>
</evidence>
<dbReference type="EMBL" id="CATVXE010000012">
    <property type="protein sequence ID" value="CAJ0687071.1"/>
    <property type="molecule type" value="Genomic_DNA"/>
</dbReference>
<evidence type="ECO:0000313" key="4">
    <source>
        <dbReference type="EMBL" id="SUE42324.1"/>
    </source>
</evidence>
<evidence type="ECO:0000313" key="5">
    <source>
        <dbReference type="Proteomes" id="UP000255008"/>
    </source>
</evidence>
<dbReference type="AlphaFoldDB" id="A0AAD2EJV1"/>
<evidence type="ECO:0000256" key="1">
    <source>
        <dbReference type="SAM" id="SignalP"/>
    </source>
</evidence>
<evidence type="ECO:0000313" key="3">
    <source>
        <dbReference type="EMBL" id="CAJ0876343.1"/>
    </source>
</evidence>
<keyword evidence="7" id="KW-1185">Reference proteome</keyword>
<dbReference type="PROSITE" id="PS51257">
    <property type="entry name" value="PROKAR_LIPOPROTEIN"/>
    <property type="match status" value="1"/>
</dbReference>
<comment type="caution">
    <text evidence="2">The sequence shown here is derived from an EMBL/GenBank/DDBJ whole genome shotgun (WGS) entry which is preliminary data.</text>
</comment>
<dbReference type="Proteomes" id="UP000255008">
    <property type="component" value="Unassembled WGS sequence"/>
</dbReference>
<evidence type="ECO:0008006" key="8">
    <source>
        <dbReference type="Google" id="ProtNLM"/>
    </source>
</evidence>
<protein>
    <recommendedName>
        <fullName evidence="8">Lipoprotein</fullName>
    </recommendedName>
</protein>
<dbReference type="Proteomes" id="UP001190002">
    <property type="component" value="Unassembled WGS sequence"/>
</dbReference>
<gene>
    <name evidence="4" type="ORF">NCTC10894_04455</name>
    <name evidence="3" type="ORF">R77569_02792</name>
    <name evidence="2" type="ORF">R77591_03020</name>
</gene>
<proteinExistence type="predicted"/>
<sequence length="56" mass="5890">MKIVALALLAATLGGCAVYPAPVAVAPAPVYAAPAPVYYGGYGYWGPAVRFNYYHR</sequence>
<feature type="chain" id="PRO_5044705851" description="Lipoprotein" evidence="1">
    <location>
        <begin position="33"/>
        <end position="56"/>
    </location>
</feature>
<dbReference type="RefSeq" id="WP_045784960.1">
    <property type="nucleotide sequence ID" value="NZ_BAAAEC010000019.1"/>
</dbReference>
<accession>A0AAD2EJV1</accession>
<dbReference type="EMBL" id="UGVE01000003">
    <property type="protein sequence ID" value="SUE42324.1"/>
    <property type="molecule type" value="Genomic_DNA"/>
</dbReference>
<name>A0AAD2EJV1_9RALS</name>
<dbReference type="Proteomes" id="UP001190452">
    <property type="component" value="Unassembled WGS sequence"/>
</dbReference>
<reference evidence="2 7" key="2">
    <citation type="submission" date="2023-07" db="EMBL/GenBank/DDBJ databases">
        <authorList>
            <person name="Peeters C."/>
        </authorList>
    </citation>
    <scope>NUCLEOTIDE SEQUENCE</scope>
    <source>
        <strain evidence="3 7">R-77569</strain>
        <strain evidence="2">R-77591</strain>
    </source>
</reference>
<reference evidence="4 5" key="1">
    <citation type="submission" date="2018-06" db="EMBL/GenBank/DDBJ databases">
        <authorList>
            <consortium name="Pathogen Informatics"/>
            <person name="Doyle S."/>
        </authorList>
    </citation>
    <scope>NUCLEOTIDE SEQUENCE [LARGE SCALE GENOMIC DNA]</scope>
    <source>
        <strain evidence="4 5">NCTC10894</strain>
    </source>
</reference>
<dbReference type="KEGG" id="rmn:TK49_00175"/>
<dbReference type="EMBL" id="CAUDKV010000011">
    <property type="protein sequence ID" value="CAJ0876343.1"/>
    <property type="molecule type" value="Genomic_DNA"/>
</dbReference>
<dbReference type="GeneID" id="52187238"/>